<organism evidence="4 5">
    <name type="scientific">Paraflavitalea soli</name>
    <dbReference type="NCBI Taxonomy" id="2315862"/>
    <lineage>
        <taxon>Bacteria</taxon>
        <taxon>Pseudomonadati</taxon>
        <taxon>Bacteroidota</taxon>
        <taxon>Chitinophagia</taxon>
        <taxon>Chitinophagales</taxon>
        <taxon>Chitinophagaceae</taxon>
        <taxon>Paraflavitalea</taxon>
    </lineage>
</organism>
<proteinExistence type="predicted"/>
<protein>
    <submittedName>
        <fullName evidence="4">N-acetyltransferase family protein</fullName>
    </submittedName>
</protein>
<dbReference type="InterPro" id="IPR000182">
    <property type="entry name" value="GNAT_dom"/>
</dbReference>
<dbReference type="GO" id="GO:0016747">
    <property type="term" value="F:acyltransferase activity, transferring groups other than amino-acyl groups"/>
    <property type="evidence" value="ECO:0007669"/>
    <property type="project" value="InterPro"/>
</dbReference>
<sequence>MITIEPMQATQAPILLDIYRQGILSGMATFETTVPEWPVFDAKYLPHSRIVALEEGELTGWAALAPVSARDCYNGVAEVSVYVAQAHQRKGIGRILLLELINESEKNGIWSLLSVIHEENRASIHLHEQCGFRYIGYRERIAQLDGIWRTTVMLERRSQKVGV</sequence>
<dbReference type="AlphaFoldDB" id="A0A3B7MY37"/>
<dbReference type="OrthoDB" id="9799096at2"/>
<dbReference type="InterPro" id="IPR016181">
    <property type="entry name" value="Acyl_CoA_acyltransferase"/>
</dbReference>
<evidence type="ECO:0000313" key="5">
    <source>
        <dbReference type="Proteomes" id="UP000263900"/>
    </source>
</evidence>
<evidence type="ECO:0000259" key="3">
    <source>
        <dbReference type="PROSITE" id="PS51186"/>
    </source>
</evidence>
<evidence type="ECO:0000313" key="4">
    <source>
        <dbReference type="EMBL" id="AXY76635.1"/>
    </source>
</evidence>
<keyword evidence="5" id="KW-1185">Reference proteome</keyword>
<dbReference type="KEGG" id="pseg:D3H65_22710"/>
<dbReference type="CDD" id="cd04301">
    <property type="entry name" value="NAT_SF"/>
    <property type="match status" value="1"/>
</dbReference>
<dbReference type="PANTHER" id="PTHR43072">
    <property type="entry name" value="N-ACETYLTRANSFERASE"/>
    <property type="match status" value="1"/>
</dbReference>
<dbReference type="PROSITE" id="PS51186">
    <property type="entry name" value="GNAT"/>
    <property type="match status" value="1"/>
</dbReference>
<dbReference type="SUPFAM" id="SSF55729">
    <property type="entry name" value="Acyl-CoA N-acyltransferases (Nat)"/>
    <property type="match status" value="1"/>
</dbReference>
<evidence type="ECO:0000256" key="2">
    <source>
        <dbReference type="ARBA" id="ARBA00023315"/>
    </source>
</evidence>
<dbReference type="Pfam" id="PF00583">
    <property type="entry name" value="Acetyltransf_1"/>
    <property type="match status" value="1"/>
</dbReference>
<dbReference type="Proteomes" id="UP000263900">
    <property type="component" value="Chromosome"/>
</dbReference>
<dbReference type="RefSeq" id="WP_119052512.1">
    <property type="nucleotide sequence ID" value="NZ_CP032157.1"/>
</dbReference>
<gene>
    <name evidence="4" type="ORF">D3H65_22710</name>
</gene>
<name>A0A3B7MY37_9BACT</name>
<accession>A0A3B7MY37</accession>
<dbReference type="PANTHER" id="PTHR43072:SF23">
    <property type="entry name" value="UPF0039 PROTEIN C11D3.02C"/>
    <property type="match status" value="1"/>
</dbReference>
<dbReference type="EMBL" id="CP032157">
    <property type="protein sequence ID" value="AXY76635.1"/>
    <property type="molecule type" value="Genomic_DNA"/>
</dbReference>
<dbReference type="Gene3D" id="3.40.630.30">
    <property type="match status" value="1"/>
</dbReference>
<feature type="domain" description="N-acetyltransferase" evidence="3">
    <location>
        <begin position="2"/>
        <end position="158"/>
    </location>
</feature>
<keyword evidence="1 4" id="KW-0808">Transferase</keyword>
<evidence type="ECO:0000256" key="1">
    <source>
        <dbReference type="ARBA" id="ARBA00022679"/>
    </source>
</evidence>
<keyword evidence="2" id="KW-0012">Acyltransferase</keyword>
<reference evidence="4 5" key="1">
    <citation type="submission" date="2018-09" db="EMBL/GenBank/DDBJ databases">
        <title>Genome sequencing of strain 6GH32-13.</title>
        <authorList>
            <person name="Weon H.-Y."/>
            <person name="Heo J."/>
            <person name="Kwon S.-W."/>
        </authorList>
    </citation>
    <scope>NUCLEOTIDE SEQUENCE [LARGE SCALE GENOMIC DNA]</scope>
    <source>
        <strain evidence="4 5">5GH32-13</strain>
    </source>
</reference>